<feature type="region of interest" description="Disordered" evidence="1">
    <location>
        <begin position="1"/>
        <end position="26"/>
    </location>
</feature>
<comment type="caution">
    <text evidence="2">The sequence shown here is derived from an EMBL/GenBank/DDBJ whole genome shotgun (WGS) entry which is preliminary data.</text>
</comment>
<feature type="region of interest" description="Disordered" evidence="1">
    <location>
        <begin position="46"/>
        <end position="72"/>
    </location>
</feature>
<feature type="compositionally biased region" description="Acidic residues" evidence="1">
    <location>
        <begin position="1"/>
        <end position="12"/>
    </location>
</feature>
<evidence type="ECO:0000256" key="1">
    <source>
        <dbReference type="SAM" id="MobiDB-lite"/>
    </source>
</evidence>
<evidence type="ECO:0000313" key="2">
    <source>
        <dbReference type="EMBL" id="KAH0548696.1"/>
    </source>
</evidence>
<proteinExistence type="predicted"/>
<dbReference type="EMBL" id="JAHXZJ010001864">
    <property type="protein sequence ID" value="KAH0548696.1"/>
    <property type="molecule type" value="Genomic_DNA"/>
</dbReference>
<evidence type="ECO:0000313" key="3">
    <source>
        <dbReference type="Proteomes" id="UP000826195"/>
    </source>
</evidence>
<gene>
    <name evidence="2" type="ORF">KQX54_001369</name>
</gene>
<organism evidence="2 3">
    <name type="scientific">Cotesia glomerata</name>
    <name type="common">Lepidopteran parasitic wasp</name>
    <name type="synonym">Apanteles glomeratus</name>
    <dbReference type="NCBI Taxonomy" id="32391"/>
    <lineage>
        <taxon>Eukaryota</taxon>
        <taxon>Metazoa</taxon>
        <taxon>Ecdysozoa</taxon>
        <taxon>Arthropoda</taxon>
        <taxon>Hexapoda</taxon>
        <taxon>Insecta</taxon>
        <taxon>Pterygota</taxon>
        <taxon>Neoptera</taxon>
        <taxon>Endopterygota</taxon>
        <taxon>Hymenoptera</taxon>
        <taxon>Apocrita</taxon>
        <taxon>Ichneumonoidea</taxon>
        <taxon>Braconidae</taxon>
        <taxon>Microgastrinae</taxon>
        <taxon>Cotesia</taxon>
    </lineage>
</organism>
<reference evidence="2 3" key="1">
    <citation type="journal article" date="2021" name="J. Hered.">
        <title>A chromosome-level genome assembly of the parasitoid wasp, Cotesia glomerata (Hymenoptera: Braconidae).</title>
        <authorList>
            <person name="Pinto B.J."/>
            <person name="Weis J.J."/>
            <person name="Gamble T."/>
            <person name="Ode P.J."/>
            <person name="Paul R."/>
            <person name="Zaspel J.M."/>
        </authorList>
    </citation>
    <scope>NUCLEOTIDE SEQUENCE [LARGE SCALE GENOMIC DNA]</scope>
    <source>
        <strain evidence="2">CgM1</strain>
    </source>
</reference>
<sequence length="72" mass="7913">MIEEIDIGDDEGVEKGREDERGPREEIGYWSLGVGASRRDLVRRGAGEIEGGGSKVEPARVPKSRVECESRV</sequence>
<accession>A0AAV7IAG5</accession>
<feature type="compositionally biased region" description="Basic and acidic residues" evidence="1">
    <location>
        <begin position="57"/>
        <end position="72"/>
    </location>
</feature>
<keyword evidence="3" id="KW-1185">Reference proteome</keyword>
<dbReference type="Proteomes" id="UP000826195">
    <property type="component" value="Unassembled WGS sequence"/>
</dbReference>
<protein>
    <submittedName>
        <fullName evidence="2">Uncharacterized protein</fullName>
    </submittedName>
</protein>
<name>A0AAV7IAG5_COTGL</name>
<feature type="compositionally biased region" description="Basic and acidic residues" evidence="1">
    <location>
        <begin position="13"/>
        <end position="26"/>
    </location>
</feature>
<dbReference type="AlphaFoldDB" id="A0AAV7IAG5"/>